<feature type="transmembrane region" description="Helical" evidence="9">
    <location>
        <begin position="79"/>
        <end position="98"/>
    </location>
</feature>
<evidence type="ECO:0000313" key="11">
    <source>
        <dbReference type="EMBL" id="MDT0270140.1"/>
    </source>
</evidence>
<reference evidence="12" key="1">
    <citation type="submission" date="2023-07" db="EMBL/GenBank/DDBJ databases">
        <title>30 novel species of actinomycetes from the DSMZ collection.</title>
        <authorList>
            <person name="Nouioui I."/>
        </authorList>
    </citation>
    <scope>NUCLEOTIDE SEQUENCE [LARGE SCALE GENOMIC DNA]</scope>
    <source>
        <strain evidence="12">DSM 44915</strain>
    </source>
</reference>
<dbReference type="Proteomes" id="UP001183410">
    <property type="component" value="Unassembled WGS sequence"/>
</dbReference>
<proteinExistence type="predicted"/>
<dbReference type="EMBL" id="JAVREO010000023">
    <property type="protein sequence ID" value="MDT0270140.1"/>
    <property type="molecule type" value="Genomic_DNA"/>
</dbReference>
<evidence type="ECO:0000256" key="2">
    <source>
        <dbReference type="ARBA" id="ARBA00022448"/>
    </source>
</evidence>
<gene>
    <name evidence="11" type="ORF">RM844_28095</name>
</gene>
<feature type="domain" description="Major facilitator superfamily (MFS) profile" evidence="10">
    <location>
        <begin position="13"/>
        <end position="465"/>
    </location>
</feature>
<dbReference type="Gene3D" id="1.20.1250.20">
    <property type="entry name" value="MFS general substrate transporter like domains"/>
    <property type="match status" value="1"/>
</dbReference>
<dbReference type="Gene3D" id="1.20.1720.10">
    <property type="entry name" value="Multidrug resistance protein D"/>
    <property type="match status" value="1"/>
</dbReference>
<feature type="transmembrane region" description="Helical" evidence="9">
    <location>
        <begin position="270"/>
        <end position="295"/>
    </location>
</feature>
<feature type="transmembrane region" description="Helical" evidence="9">
    <location>
        <begin position="104"/>
        <end position="126"/>
    </location>
</feature>
<feature type="region of interest" description="Disordered" evidence="8">
    <location>
        <begin position="465"/>
        <end position="488"/>
    </location>
</feature>
<evidence type="ECO:0000313" key="12">
    <source>
        <dbReference type="Proteomes" id="UP001183410"/>
    </source>
</evidence>
<evidence type="ECO:0000256" key="1">
    <source>
        <dbReference type="ARBA" id="ARBA00004651"/>
    </source>
</evidence>
<feature type="transmembrane region" description="Helical" evidence="9">
    <location>
        <begin position="336"/>
        <end position="360"/>
    </location>
</feature>
<dbReference type="InterPro" id="IPR011701">
    <property type="entry name" value="MFS"/>
</dbReference>
<evidence type="ECO:0000256" key="7">
    <source>
        <dbReference type="ARBA" id="ARBA00023251"/>
    </source>
</evidence>
<dbReference type="InterPro" id="IPR020846">
    <property type="entry name" value="MFS_dom"/>
</dbReference>
<feature type="transmembrane region" description="Helical" evidence="9">
    <location>
        <begin position="442"/>
        <end position="460"/>
    </location>
</feature>
<dbReference type="InterPro" id="IPR036259">
    <property type="entry name" value="MFS_trans_sf"/>
</dbReference>
<evidence type="ECO:0000256" key="6">
    <source>
        <dbReference type="ARBA" id="ARBA00023136"/>
    </source>
</evidence>
<feature type="transmembrane region" description="Helical" evidence="9">
    <location>
        <begin position="398"/>
        <end position="422"/>
    </location>
</feature>
<keyword evidence="3" id="KW-1003">Cell membrane</keyword>
<keyword evidence="2" id="KW-0813">Transport</keyword>
<dbReference type="RefSeq" id="WP_311670214.1">
    <property type="nucleotide sequence ID" value="NZ_JAVREO010000023.1"/>
</dbReference>
<keyword evidence="7" id="KW-0046">Antibiotic resistance</keyword>
<keyword evidence="4 9" id="KW-0812">Transmembrane</keyword>
<evidence type="ECO:0000256" key="9">
    <source>
        <dbReference type="SAM" id="Phobius"/>
    </source>
</evidence>
<feature type="transmembrane region" description="Helical" evidence="9">
    <location>
        <begin position="226"/>
        <end position="249"/>
    </location>
</feature>
<dbReference type="PROSITE" id="PS50850">
    <property type="entry name" value="MFS"/>
    <property type="match status" value="1"/>
</dbReference>
<evidence type="ECO:0000256" key="8">
    <source>
        <dbReference type="SAM" id="MobiDB-lite"/>
    </source>
</evidence>
<feature type="transmembrane region" description="Helical" evidence="9">
    <location>
        <begin position="307"/>
        <end position="324"/>
    </location>
</feature>
<dbReference type="PANTHER" id="PTHR42718">
    <property type="entry name" value="MAJOR FACILITATOR SUPERFAMILY MULTIDRUG TRANSPORTER MFSC"/>
    <property type="match status" value="1"/>
</dbReference>
<feature type="transmembrane region" description="Helical" evidence="9">
    <location>
        <begin position="167"/>
        <end position="190"/>
    </location>
</feature>
<feature type="transmembrane region" description="Helical" evidence="9">
    <location>
        <begin position="12"/>
        <end position="35"/>
    </location>
</feature>
<comment type="caution">
    <text evidence="11">The sequence shown here is derived from an EMBL/GenBank/DDBJ whole genome shotgun (WGS) entry which is preliminary data.</text>
</comment>
<evidence type="ECO:0000256" key="4">
    <source>
        <dbReference type="ARBA" id="ARBA00022692"/>
    </source>
</evidence>
<dbReference type="InterPro" id="IPR004638">
    <property type="entry name" value="EmrB-like"/>
</dbReference>
<name>A0ABU2JYV5_9ACTN</name>
<feature type="transmembrane region" description="Helical" evidence="9">
    <location>
        <begin position="55"/>
        <end position="72"/>
    </location>
</feature>
<accession>A0ABU2JYV5</accession>
<evidence type="ECO:0000259" key="10">
    <source>
        <dbReference type="PROSITE" id="PS50850"/>
    </source>
</evidence>
<dbReference type="PANTHER" id="PTHR42718:SF46">
    <property type="entry name" value="BLR6921 PROTEIN"/>
    <property type="match status" value="1"/>
</dbReference>
<organism evidence="11 12">
    <name type="scientific">Streptomyces chisholmiae</name>
    <dbReference type="NCBI Taxonomy" id="3075540"/>
    <lineage>
        <taxon>Bacteria</taxon>
        <taxon>Bacillati</taxon>
        <taxon>Actinomycetota</taxon>
        <taxon>Actinomycetes</taxon>
        <taxon>Kitasatosporales</taxon>
        <taxon>Streptomycetaceae</taxon>
        <taxon>Streptomyces</taxon>
    </lineage>
</organism>
<evidence type="ECO:0000256" key="5">
    <source>
        <dbReference type="ARBA" id="ARBA00022989"/>
    </source>
</evidence>
<keyword evidence="12" id="KW-1185">Reference proteome</keyword>
<dbReference type="SUPFAM" id="SSF103473">
    <property type="entry name" value="MFS general substrate transporter"/>
    <property type="match status" value="1"/>
</dbReference>
<sequence length="488" mass="50216">MPASSQPRSPVAIALVTALASFTIVLDTTIVNVALHSLAREFDAPLTTIQWVTSGYVLALASVIPAAPWAMARFGAKRVYLAAIALFVLGSALAGLAWDAPSLIAFRALQGLGGGLITPVGMSLVLRAAAAGGGRQGMLMSISGLSILVAPTLGPVFGGWLVDEVSWRWMFLVNVPVGALAVALAARVIPADSPTPGRRLDVPGLLLLSPGFAALIYGLTRANESAGGFASVDAWLPLAVGVGLVLGFLRRALTVSAPLLDLRLLRHRPLALGLLGLLPFVMGYFGSMLLTPMFFQRVRGDSVLESGLLTIQLGLAAGLTMQLAGRLVDRVAVRWIVLPGMLTAAAGLGWFALALGPGIAEWQVRLSLTVLGVGVGMTMMPSITAATRSVAAPDVPAAATLVNIGSQLASAVGSALMAVLLAGNLAGAEGDPAALADGFRRTYLWAVALILLAAVPAALLSRRPPARPDAGRAAVRSEEARGPASQIR</sequence>
<dbReference type="NCBIfam" id="TIGR00711">
    <property type="entry name" value="efflux_EmrB"/>
    <property type="match status" value="1"/>
</dbReference>
<comment type="subcellular location">
    <subcellularLocation>
        <location evidence="1">Cell membrane</location>
        <topology evidence="1">Multi-pass membrane protein</topology>
    </subcellularLocation>
</comment>
<feature type="transmembrane region" description="Helical" evidence="9">
    <location>
        <begin position="366"/>
        <end position="386"/>
    </location>
</feature>
<keyword evidence="5 9" id="KW-1133">Transmembrane helix</keyword>
<dbReference type="PRINTS" id="PR01036">
    <property type="entry name" value="TCRTETB"/>
</dbReference>
<feature type="transmembrane region" description="Helical" evidence="9">
    <location>
        <begin position="202"/>
        <end position="220"/>
    </location>
</feature>
<feature type="transmembrane region" description="Helical" evidence="9">
    <location>
        <begin position="138"/>
        <end position="161"/>
    </location>
</feature>
<dbReference type="Pfam" id="PF07690">
    <property type="entry name" value="MFS_1"/>
    <property type="match status" value="1"/>
</dbReference>
<evidence type="ECO:0000256" key="3">
    <source>
        <dbReference type="ARBA" id="ARBA00022475"/>
    </source>
</evidence>
<protein>
    <submittedName>
        <fullName evidence="11">DHA2 family efflux MFS transporter permease subunit</fullName>
    </submittedName>
</protein>
<keyword evidence="6 9" id="KW-0472">Membrane</keyword>